<proteinExistence type="inferred from homology"/>
<dbReference type="Gene3D" id="3.30.70.250">
    <property type="entry name" value="Malonyl-CoA ACP transacylase, ACP-binding"/>
    <property type="match status" value="1"/>
</dbReference>
<dbReference type="SUPFAM" id="SSF55048">
    <property type="entry name" value="Probable ACP-binding domain of malonyl-CoA ACP transacylase"/>
    <property type="match status" value="1"/>
</dbReference>
<dbReference type="Proteomes" id="UP000322887">
    <property type="component" value="Chromosome"/>
</dbReference>
<dbReference type="Gene3D" id="3.40.366.10">
    <property type="entry name" value="Malonyl-Coenzyme A Acyl Carrier Protein, domain 2"/>
    <property type="match status" value="1"/>
</dbReference>
<reference evidence="5 7" key="1">
    <citation type="journal article" date="2018" name="Nat. Biotechnol.">
        <title>A standardized bacterial taxonomy based on genome phylogeny substantially revises the tree of life.</title>
        <authorList>
            <person name="Parks D.H."/>
            <person name="Chuvochina M."/>
            <person name="Waite D.W."/>
            <person name="Rinke C."/>
            <person name="Skarshewski A."/>
            <person name="Chaumeil P.A."/>
            <person name="Hugenholtz P."/>
        </authorList>
    </citation>
    <scope>NUCLEOTIDE SEQUENCE [LARGE SCALE GENOMIC DNA]</scope>
    <source>
        <strain evidence="5">UBA9375</strain>
    </source>
</reference>
<dbReference type="PIRSF" id="PIRSF000446">
    <property type="entry name" value="Mct"/>
    <property type="match status" value="1"/>
</dbReference>
<evidence type="ECO:0000256" key="2">
    <source>
        <dbReference type="PIRNR" id="PIRNR000446"/>
    </source>
</evidence>
<protein>
    <recommendedName>
        <fullName evidence="1 2">Malonyl CoA-acyl carrier protein transacylase</fullName>
        <ecNumber evidence="2">2.3.1.39</ecNumber>
    </recommendedName>
</protein>
<sequence length="302" mass="32413">MSRIAFLFPGQGAQHVGMGKTIAENYPAARELYHRASEILEYDLAKLCFEGPSAELDSTVISQPALFVTSLAALEMLRADSPDKVLACEMAAGLSLGEYTALVFAGAMSFEDGLRVVQRRGEAMQAAADANPSGMVSILLLDREKVAEICQSASSAGKIWIANYLCPGNIVLSGENSACELAAELAEQEGGRAIPLAVAGAFHTEIMKPADSRLSEALAGVGLKKPEIPVISNVDAEIHEEPDEIRELLVRQVISPVLWEDSLRTMLAAGFDEFYEIGPGKVLKGLMKRVDRKISCETVNDS</sequence>
<evidence type="ECO:0000313" key="8">
    <source>
        <dbReference type="Proteomes" id="UP000322887"/>
    </source>
</evidence>
<dbReference type="RefSeq" id="WP_149302479.1">
    <property type="nucleotide sequence ID" value="NZ_CAXAST010000003.1"/>
</dbReference>
<evidence type="ECO:0000313" key="6">
    <source>
        <dbReference type="EMBL" id="QEG15391.1"/>
    </source>
</evidence>
<dbReference type="InterPro" id="IPR024925">
    <property type="entry name" value="Malonyl_CoA-ACP_transAc"/>
</dbReference>
<dbReference type="InterPro" id="IPR001227">
    <property type="entry name" value="Ac_transferase_dom_sf"/>
</dbReference>
<keyword evidence="8" id="KW-1185">Reference proteome</keyword>
<keyword evidence="2 6" id="KW-0012">Acyltransferase</keyword>
<dbReference type="InterPro" id="IPR016035">
    <property type="entry name" value="Acyl_Trfase/lysoPLipase"/>
</dbReference>
<evidence type="ECO:0000313" key="7">
    <source>
        <dbReference type="Proteomes" id="UP000263642"/>
    </source>
</evidence>
<dbReference type="InterPro" id="IPR014043">
    <property type="entry name" value="Acyl_transferase_dom"/>
</dbReference>
<dbReference type="NCBIfam" id="TIGR00128">
    <property type="entry name" value="fabD"/>
    <property type="match status" value="1"/>
</dbReference>
<dbReference type="GO" id="GO:0004314">
    <property type="term" value="F:[acyl-carrier-protein] S-malonyltransferase activity"/>
    <property type="evidence" value="ECO:0007669"/>
    <property type="project" value="UniProtKB-EC"/>
</dbReference>
<dbReference type="InterPro" id="IPR052760">
    <property type="entry name" value="Mitochondrial_malonyltrans"/>
</dbReference>
<dbReference type="Proteomes" id="UP000263642">
    <property type="component" value="Unassembled WGS sequence"/>
</dbReference>
<evidence type="ECO:0000256" key="3">
    <source>
        <dbReference type="PIRSR" id="PIRSR000446-1"/>
    </source>
</evidence>
<dbReference type="PANTHER" id="PTHR47170">
    <property type="entry name" value="MALONYL-COA ACP TRANSACYLASE, ACP-BINDING"/>
    <property type="match status" value="1"/>
</dbReference>
<dbReference type="GeneID" id="98645874"/>
<dbReference type="EC" id="2.3.1.39" evidence="2"/>
<dbReference type="SMART" id="SM00827">
    <property type="entry name" value="PKS_AT"/>
    <property type="match status" value="1"/>
</dbReference>
<dbReference type="AlphaFoldDB" id="A0A3D3RBT1"/>
<accession>A0A3D3RBT1</accession>
<gene>
    <name evidence="5" type="primary">fabD</name>
    <name evidence="5" type="ORF">DIT97_21940</name>
    <name evidence="6" type="ORF">GmarT_12310</name>
</gene>
<dbReference type="Pfam" id="PF00698">
    <property type="entry name" value="Acyl_transf_1"/>
    <property type="match status" value="1"/>
</dbReference>
<evidence type="ECO:0000313" key="5">
    <source>
        <dbReference type="EMBL" id="HCO25552.1"/>
    </source>
</evidence>
<organism evidence="5 7">
    <name type="scientific">Gimesia maris</name>
    <dbReference type="NCBI Taxonomy" id="122"/>
    <lineage>
        <taxon>Bacteria</taxon>
        <taxon>Pseudomonadati</taxon>
        <taxon>Planctomycetota</taxon>
        <taxon>Planctomycetia</taxon>
        <taxon>Planctomycetales</taxon>
        <taxon>Planctomycetaceae</taxon>
        <taxon>Gimesia</taxon>
    </lineage>
</organism>
<dbReference type="InterPro" id="IPR016036">
    <property type="entry name" value="Malonyl_transacylase_ACP-bd"/>
</dbReference>
<feature type="domain" description="Malonyl-CoA:ACP transacylase (MAT)" evidence="4">
    <location>
        <begin position="7"/>
        <end position="298"/>
    </location>
</feature>
<evidence type="ECO:0000256" key="1">
    <source>
        <dbReference type="ARBA" id="ARBA00018953"/>
    </source>
</evidence>
<accession>A0A517X7I4</accession>
<reference evidence="6 8" key="2">
    <citation type="submission" date="2019-08" db="EMBL/GenBank/DDBJ databases">
        <title>Deep-cultivation of Planctomycetes and their phenomic and genomic characterization uncovers novel biology.</title>
        <authorList>
            <person name="Wiegand S."/>
            <person name="Jogler M."/>
            <person name="Boedeker C."/>
            <person name="Pinto D."/>
            <person name="Vollmers J."/>
            <person name="Rivas-Marin E."/>
            <person name="Kohn T."/>
            <person name="Peeters S.H."/>
            <person name="Heuer A."/>
            <person name="Rast P."/>
            <person name="Oberbeckmann S."/>
            <person name="Bunk B."/>
            <person name="Jeske O."/>
            <person name="Meyerdierks A."/>
            <person name="Storesund J.E."/>
            <person name="Kallscheuer N."/>
            <person name="Luecker S."/>
            <person name="Lage O.M."/>
            <person name="Pohl T."/>
            <person name="Merkel B.J."/>
            <person name="Hornburger P."/>
            <person name="Mueller R.-W."/>
            <person name="Bruemmer F."/>
            <person name="Labrenz M."/>
            <person name="Spormann A.M."/>
            <person name="Op den Camp H."/>
            <person name="Overmann J."/>
            <person name="Amann R."/>
            <person name="Jetten M.S.M."/>
            <person name="Mascher T."/>
            <person name="Medema M.H."/>
            <person name="Devos D.P."/>
            <person name="Kaster A.-K."/>
            <person name="Ovreas L."/>
            <person name="Rohde M."/>
            <person name="Galperin M.Y."/>
            <person name="Jogler C."/>
        </authorList>
    </citation>
    <scope>NUCLEOTIDE SEQUENCE [LARGE SCALE GENOMIC DNA]</scope>
    <source>
        <strain evidence="6 8">DSM 8797</strain>
    </source>
</reference>
<dbReference type="PANTHER" id="PTHR47170:SF2">
    <property type="entry name" value="MALONYL-COA:ACP TRANSACYLASE (MAT) DOMAIN-CONTAINING PROTEIN"/>
    <property type="match status" value="1"/>
</dbReference>
<comment type="catalytic activity">
    <reaction evidence="2">
        <text>holo-[ACP] + malonyl-CoA = malonyl-[ACP] + CoA</text>
        <dbReference type="Rhea" id="RHEA:41792"/>
        <dbReference type="Rhea" id="RHEA-COMP:9623"/>
        <dbReference type="Rhea" id="RHEA-COMP:9685"/>
        <dbReference type="ChEBI" id="CHEBI:57287"/>
        <dbReference type="ChEBI" id="CHEBI:57384"/>
        <dbReference type="ChEBI" id="CHEBI:64479"/>
        <dbReference type="ChEBI" id="CHEBI:78449"/>
        <dbReference type="EC" id="2.3.1.39"/>
    </reaction>
</comment>
<name>A0A3D3RBT1_9PLAN</name>
<feature type="active site" evidence="3">
    <location>
        <position position="95"/>
    </location>
</feature>
<evidence type="ECO:0000259" key="4">
    <source>
        <dbReference type="SMART" id="SM00827"/>
    </source>
</evidence>
<comment type="similarity">
    <text evidence="2">Belongs to the fabD family.</text>
</comment>
<keyword evidence="2 5" id="KW-0808">Transferase</keyword>
<feature type="active site" evidence="3">
    <location>
        <position position="203"/>
    </location>
</feature>
<dbReference type="EMBL" id="DQAY01000133">
    <property type="protein sequence ID" value="HCO25552.1"/>
    <property type="molecule type" value="Genomic_DNA"/>
</dbReference>
<dbReference type="SUPFAM" id="SSF52151">
    <property type="entry name" value="FabD/lysophospholipase-like"/>
    <property type="match status" value="1"/>
</dbReference>
<dbReference type="InterPro" id="IPR004410">
    <property type="entry name" value="Malonyl_CoA-ACP_transAc_FabD"/>
</dbReference>
<dbReference type="EMBL" id="CP042910">
    <property type="protein sequence ID" value="QEG15391.1"/>
    <property type="molecule type" value="Genomic_DNA"/>
</dbReference>